<dbReference type="InterPro" id="IPR037185">
    <property type="entry name" value="EmrE-like"/>
</dbReference>
<keyword evidence="2 6" id="KW-0812">Transmembrane</keyword>
<feature type="transmembrane region" description="Helical" evidence="6">
    <location>
        <begin position="427"/>
        <end position="444"/>
    </location>
</feature>
<evidence type="ECO:0000256" key="2">
    <source>
        <dbReference type="ARBA" id="ARBA00022692"/>
    </source>
</evidence>
<evidence type="ECO:0000256" key="6">
    <source>
        <dbReference type="SAM" id="Phobius"/>
    </source>
</evidence>
<dbReference type="Pfam" id="PF00892">
    <property type="entry name" value="EamA"/>
    <property type="match status" value="1"/>
</dbReference>
<evidence type="ECO:0000259" key="7">
    <source>
        <dbReference type="Pfam" id="PF00892"/>
    </source>
</evidence>
<dbReference type="SUPFAM" id="SSF103481">
    <property type="entry name" value="Multidrug resistance efflux transporter EmrE"/>
    <property type="match status" value="1"/>
</dbReference>
<comment type="subcellular location">
    <subcellularLocation>
        <location evidence="1">Membrane</location>
        <topology evidence="1">Multi-pass membrane protein</topology>
    </subcellularLocation>
</comment>
<feature type="transmembrane region" description="Helical" evidence="6">
    <location>
        <begin position="302"/>
        <end position="321"/>
    </location>
</feature>
<proteinExistence type="predicted"/>
<evidence type="ECO:0000256" key="5">
    <source>
        <dbReference type="SAM" id="MobiDB-lite"/>
    </source>
</evidence>
<dbReference type="InterPro" id="IPR000620">
    <property type="entry name" value="EamA_dom"/>
</dbReference>
<dbReference type="EMBL" id="JAGSXJ010000012">
    <property type="protein sequence ID" value="KAH6686705.1"/>
    <property type="molecule type" value="Genomic_DNA"/>
</dbReference>
<keyword evidence="3 6" id="KW-1133">Transmembrane helix</keyword>
<keyword evidence="4 6" id="KW-0472">Membrane</keyword>
<feature type="transmembrane region" description="Helical" evidence="6">
    <location>
        <begin position="206"/>
        <end position="224"/>
    </location>
</feature>
<feature type="domain" description="EamA" evidence="7">
    <location>
        <begin position="218"/>
        <end position="279"/>
    </location>
</feature>
<feature type="transmembrane region" description="Helical" evidence="6">
    <location>
        <begin position="105"/>
        <end position="125"/>
    </location>
</feature>
<feature type="transmembrane region" description="Helical" evidence="6">
    <location>
        <begin position="264"/>
        <end position="282"/>
    </location>
</feature>
<sequence>MTVNEPLLSPTDTSSPSGDGYSTRRRSHSAEDAEEDLATMTALRRTRSNVSTFSAWRSKVGLGNVGRRTLGIACLLVTVLLWTLSNFMASYIFSDSTYDKPFFMVYLNTSVFAINLIPSLIRFLMRNGVSGVRSEVLQMWHEHRQGDHRRKPVAADGDDEEESATISERLLVDDEEAATEGFETASGSASKRPSSLSEAQLNFRETAVLSLEFCMLWFLANYFASACLQFTSVGSVTILTSTSSVWTLIFCAAMKLESFTVRKLMGVLASLVGVVLISTVDLSGHSDKDRGSFPHKSTSEMALGDFMAFLSALLYGLYVTVMKRRVGNEDRVNMQLFFGLVGVFNICFLWPLFLVLHWSGLETFELPPTGQVWAIIIANSLSSFISDISWAYAMLLTTPLVVTVGLSLTIPLSLIGEMIQYEQYSSWVYWFGAGVVFLSFVFVNNESHDDEEARTARPEGALASAT</sequence>
<evidence type="ECO:0008006" key="11">
    <source>
        <dbReference type="Google" id="ProtNLM"/>
    </source>
</evidence>
<feature type="transmembrane region" description="Helical" evidence="6">
    <location>
        <begin position="400"/>
        <end position="421"/>
    </location>
</feature>
<keyword evidence="10" id="KW-1185">Reference proteome</keyword>
<dbReference type="AlphaFoldDB" id="A0A9P8VAF4"/>
<reference evidence="9" key="1">
    <citation type="journal article" date="2021" name="Nat. Commun.">
        <title>Genetic determinants of endophytism in the Arabidopsis root mycobiome.</title>
        <authorList>
            <person name="Mesny F."/>
            <person name="Miyauchi S."/>
            <person name="Thiergart T."/>
            <person name="Pickel B."/>
            <person name="Atanasova L."/>
            <person name="Karlsson M."/>
            <person name="Huettel B."/>
            <person name="Barry K.W."/>
            <person name="Haridas S."/>
            <person name="Chen C."/>
            <person name="Bauer D."/>
            <person name="Andreopoulos W."/>
            <person name="Pangilinan J."/>
            <person name="LaButti K."/>
            <person name="Riley R."/>
            <person name="Lipzen A."/>
            <person name="Clum A."/>
            <person name="Drula E."/>
            <person name="Henrissat B."/>
            <person name="Kohler A."/>
            <person name="Grigoriev I.V."/>
            <person name="Martin F.M."/>
            <person name="Hacquard S."/>
        </authorList>
    </citation>
    <scope>NUCLEOTIDE SEQUENCE</scope>
    <source>
        <strain evidence="9">MPI-SDFR-AT-0117</strain>
    </source>
</reference>
<evidence type="ECO:0000313" key="9">
    <source>
        <dbReference type="EMBL" id="KAH6686705.1"/>
    </source>
</evidence>
<dbReference type="Proteomes" id="UP000770015">
    <property type="component" value="Unassembled WGS sequence"/>
</dbReference>
<dbReference type="InterPro" id="IPR025016">
    <property type="entry name" value="DUF3955"/>
</dbReference>
<evidence type="ECO:0000256" key="1">
    <source>
        <dbReference type="ARBA" id="ARBA00004141"/>
    </source>
</evidence>
<dbReference type="GO" id="GO:0000329">
    <property type="term" value="C:fungal-type vacuole membrane"/>
    <property type="evidence" value="ECO:0007669"/>
    <property type="project" value="TreeGrafter"/>
</dbReference>
<name>A0A9P8VAF4_9PEZI</name>
<evidence type="ECO:0000256" key="4">
    <source>
        <dbReference type="ARBA" id="ARBA00023136"/>
    </source>
</evidence>
<feature type="transmembrane region" description="Helical" evidence="6">
    <location>
        <begin position="333"/>
        <end position="353"/>
    </location>
</feature>
<comment type="caution">
    <text evidence="9">The sequence shown here is derived from an EMBL/GenBank/DDBJ whole genome shotgun (WGS) entry which is preliminary data.</text>
</comment>
<feature type="domain" description="DUF3955" evidence="8">
    <location>
        <begin position="69"/>
        <end position="124"/>
    </location>
</feature>
<dbReference type="Pfam" id="PF13127">
    <property type="entry name" value="DUF3955"/>
    <property type="match status" value="1"/>
</dbReference>
<accession>A0A9P8VAF4</accession>
<dbReference type="PANTHER" id="PTHR23051:SF0">
    <property type="entry name" value="SOLUTE CARRIER FAMILY 35 MEMBER F5"/>
    <property type="match status" value="1"/>
</dbReference>
<evidence type="ECO:0000259" key="8">
    <source>
        <dbReference type="Pfam" id="PF13127"/>
    </source>
</evidence>
<feature type="transmembrane region" description="Helical" evidence="6">
    <location>
        <begin position="69"/>
        <end position="93"/>
    </location>
</feature>
<gene>
    <name evidence="9" type="ORF">F5X68DRAFT_261724</name>
</gene>
<feature type="transmembrane region" description="Helical" evidence="6">
    <location>
        <begin position="230"/>
        <end position="252"/>
    </location>
</feature>
<dbReference type="OrthoDB" id="1436450at2759"/>
<protein>
    <recommendedName>
        <fullName evidence="11">EamA domain-containing protein</fullName>
    </recommendedName>
</protein>
<organism evidence="9 10">
    <name type="scientific">Plectosphaerella plurivora</name>
    <dbReference type="NCBI Taxonomy" id="936078"/>
    <lineage>
        <taxon>Eukaryota</taxon>
        <taxon>Fungi</taxon>
        <taxon>Dikarya</taxon>
        <taxon>Ascomycota</taxon>
        <taxon>Pezizomycotina</taxon>
        <taxon>Sordariomycetes</taxon>
        <taxon>Hypocreomycetidae</taxon>
        <taxon>Glomerellales</taxon>
        <taxon>Plectosphaerellaceae</taxon>
        <taxon>Plectosphaerella</taxon>
    </lineage>
</organism>
<feature type="region of interest" description="Disordered" evidence="5">
    <location>
        <begin position="1"/>
        <end position="35"/>
    </location>
</feature>
<evidence type="ECO:0000313" key="10">
    <source>
        <dbReference type="Proteomes" id="UP000770015"/>
    </source>
</evidence>
<dbReference type="PANTHER" id="PTHR23051">
    <property type="entry name" value="SOLUTE CARRIER FAMILY 35, MEMBER F5"/>
    <property type="match status" value="1"/>
</dbReference>
<feature type="compositionally biased region" description="Low complexity" evidence="5">
    <location>
        <begin position="7"/>
        <end position="20"/>
    </location>
</feature>
<evidence type="ECO:0000256" key="3">
    <source>
        <dbReference type="ARBA" id="ARBA00022989"/>
    </source>
</evidence>